<protein>
    <recommendedName>
        <fullName evidence="4">RRP12-like protein</fullName>
    </recommendedName>
</protein>
<dbReference type="OrthoDB" id="342531at2759"/>
<dbReference type="AlphaFoldDB" id="A0A087U1V8"/>
<dbReference type="OMA" id="RSTHIQP"/>
<dbReference type="Proteomes" id="UP000054359">
    <property type="component" value="Unassembled WGS sequence"/>
</dbReference>
<evidence type="ECO:0008006" key="4">
    <source>
        <dbReference type="Google" id="ProtNLM"/>
    </source>
</evidence>
<evidence type="ECO:0000313" key="2">
    <source>
        <dbReference type="EMBL" id="KFM71347.1"/>
    </source>
</evidence>
<evidence type="ECO:0000256" key="1">
    <source>
        <dbReference type="SAM" id="MobiDB-lite"/>
    </source>
</evidence>
<feature type="region of interest" description="Disordered" evidence="1">
    <location>
        <begin position="150"/>
        <end position="181"/>
    </location>
</feature>
<sequence>MDACPDVAWNFIEPCITYAFHSDIRMYKRTQCLGLISEALKFAKGQKDVSLDQWLELGNKLIPAAVEGLRTALKDFEIKPSHITELSNVLYMTDKLVKEKAKESLLEKHSDLLPLLTSVNRSKVKKLTKRGYVVWRKIILLLGGSIPNKNNEMEQMNDSSDVMSKKRKSSKQSKKTKRRHT</sequence>
<feature type="compositionally biased region" description="Basic residues" evidence="1">
    <location>
        <begin position="165"/>
        <end position="181"/>
    </location>
</feature>
<feature type="non-terminal residue" evidence="2">
    <location>
        <position position="181"/>
    </location>
</feature>
<keyword evidence="3" id="KW-1185">Reference proteome</keyword>
<organism evidence="2 3">
    <name type="scientific">Stegodyphus mimosarum</name>
    <name type="common">African social velvet spider</name>
    <dbReference type="NCBI Taxonomy" id="407821"/>
    <lineage>
        <taxon>Eukaryota</taxon>
        <taxon>Metazoa</taxon>
        <taxon>Ecdysozoa</taxon>
        <taxon>Arthropoda</taxon>
        <taxon>Chelicerata</taxon>
        <taxon>Arachnida</taxon>
        <taxon>Araneae</taxon>
        <taxon>Araneomorphae</taxon>
        <taxon>Entelegynae</taxon>
        <taxon>Eresoidea</taxon>
        <taxon>Eresidae</taxon>
        <taxon>Stegodyphus</taxon>
    </lineage>
</organism>
<accession>A0A087U1V8</accession>
<dbReference type="EMBL" id="KK117758">
    <property type="protein sequence ID" value="KFM71347.1"/>
    <property type="molecule type" value="Genomic_DNA"/>
</dbReference>
<evidence type="ECO:0000313" key="3">
    <source>
        <dbReference type="Proteomes" id="UP000054359"/>
    </source>
</evidence>
<gene>
    <name evidence="2" type="ORF">X975_07450</name>
</gene>
<feature type="compositionally biased region" description="Polar residues" evidence="1">
    <location>
        <begin position="150"/>
        <end position="162"/>
    </location>
</feature>
<reference evidence="2 3" key="1">
    <citation type="submission" date="2013-11" db="EMBL/GenBank/DDBJ databases">
        <title>Genome sequencing of Stegodyphus mimosarum.</title>
        <authorList>
            <person name="Bechsgaard J."/>
        </authorList>
    </citation>
    <scope>NUCLEOTIDE SEQUENCE [LARGE SCALE GENOMIC DNA]</scope>
</reference>
<name>A0A087U1V8_STEMI</name>
<proteinExistence type="predicted"/>